<accession>A0ABT3B5W9</accession>
<evidence type="ECO:0000313" key="1">
    <source>
        <dbReference type="EMBL" id="MCV3216771.1"/>
    </source>
</evidence>
<reference evidence="1 2" key="1">
    <citation type="submission" date="2022-10" db="EMBL/GenBank/DDBJ databases">
        <title>Identification of biosynthetic pathway for the production of the potent trypsin inhibitor radiosumin.</title>
        <authorList>
            <person name="Fewer D.P."/>
            <person name="Delbaje E."/>
            <person name="Ouyang X."/>
            <person name="Agostino P.D."/>
            <person name="Wahlsten M."/>
            <person name="Jokela J."/>
            <person name="Permi P."/>
            <person name="Haapaniemi E."/>
            <person name="Koistinen H."/>
        </authorList>
    </citation>
    <scope>NUCLEOTIDE SEQUENCE [LARGE SCALE GENOMIC DNA]</scope>
    <source>
        <strain evidence="1 2">NIES-515</strain>
    </source>
</reference>
<dbReference type="RefSeq" id="WP_263748431.1">
    <property type="nucleotide sequence ID" value="NZ_JAOWRF010000358.1"/>
</dbReference>
<keyword evidence="2" id="KW-1185">Reference proteome</keyword>
<organism evidence="1 2">
    <name type="scientific">Plectonema radiosum NIES-515</name>
    <dbReference type="NCBI Taxonomy" id="2986073"/>
    <lineage>
        <taxon>Bacteria</taxon>
        <taxon>Bacillati</taxon>
        <taxon>Cyanobacteriota</taxon>
        <taxon>Cyanophyceae</taxon>
        <taxon>Oscillatoriophycideae</taxon>
        <taxon>Oscillatoriales</taxon>
        <taxon>Microcoleaceae</taxon>
        <taxon>Plectonema</taxon>
    </lineage>
</organism>
<gene>
    <name evidence="1" type="ORF">OGM63_25250</name>
</gene>
<sequence length="68" mass="7509">MATLPRGVGTAIAELQNFIAACGLQKTAGSFGNWSINYMSEYGVVYESKKSDYELFACDKSGLIIWEY</sequence>
<protein>
    <submittedName>
        <fullName evidence="1">Uncharacterized protein</fullName>
    </submittedName>
</protein>
<dbReference type="EMBL" id="JAOWRF010000358">
    <property type="protein sequence ID" value="MCV3216771.1"/>
    <property type="molecule type" value="Genomic_DNA"/>
</dbReference>
<proteinExistence type="predicted"/>
<name>A0ABT3B5W9_9CYAN</name>
<comment type="caution">
    <text evidence="1">The sequence shown here is derived from an EMBL/GenBank/DDBJ whole genome shotgun (WGS) entry which is preliminary data.</text>
</comment>
<evidence type="ECO:0000313" key="2">
    <source>
        <dbReference type="Proteomes" id="UP001526143"/>
    </source>
</evidence>
<dbReference type="Proteomes" id="UP001526143">
    <property type="component" value="Unassembled WGS sequence"/>
</dbReference>